<proteinExistence type="inferred from homology"/>
<keyword evidence="4 9" id="KW-0812">Transmembrane</keyword>
<evidence type="ECO:0000256" key="2">
    <source>
        <dbReference type="ARBA" id="ARBA00010519"/>
    </source>
</evidence>
<evidence type="ECO:0000256" key="3">
    <source>
        <dbReference type="ARBA" id="ARBA00022448"/>
    </source>
</evidence>
<dbReference type="InterPro" id="IPR039428">
    <property type="entry name" value="NUOK/Mnh_C1-like"/>
</dbReference>
<comment type="subcellular location">
    <subcellularLocation>
        <location evidence="1">Membrane</location>
        <topology evidence="1">Multi-pass membrane protein</topology>
    </subcellularLocation>
</comment>
<evidence type="ECO:0000256" key="4">
    <source>
        <dbReference type="ARBA" id="ARBA00022692"/>
    </source>
</evidence>
<dbReference type="EMBL" id="GU002153">
    <property type="protein sequence ID" value="ACX62018.1"/>
    <property type="molecule type" value="Genomic_DNA"/>
</dbReference>
<organism evidence="10">
    <name type="scientific">Ulnaria acus</name>
    <dbReference type="NCBI Taxonomy" id="1436140"/>
    <lineage>
        <taxon>Eukaryota</taxon>
        <taxon>Sar</taxon>
        <taxon>Stramenopiles</taxon>
        <taxon>Ochrophyta</taxon>
        <taxon>Bacillariophyta</taxon>
        <taxon>Fragilariophyceae</taxon>
        <taxon>Fragilariophycidae</taxon>
        <taxon>Licmophorales</taxon>
        <taxon>Ulnariaceae</taxon>
        <taxon>Ulnaria</taxon>
    </lineage>
</organism>
<dbReference type="PANTHER" id="PTHR11434">
    <property type="entry name" value="NADH-UBIQUINONE OXIDOREDUCTASE SUBUNIT ND4L"/>
    <property type="match status" value="1"/>
</dbReference>
<name>D2JP89_9STRA</name>
<dbReference type="NCBIfam" id="NF004323">
    <property type="entry name" value="PRK05715.1-5"/>
    <property type="match status" value="1"/>
</dbReference>
<gene>
    <name evidence="10" type="primary">nad4L</name>
</gene>
<feature type="transmembrane region" description="Helical" evidence="9">
    <location>
        <begin position="30"/>
        <end position="51"/>
    </location>
</feature>
<sequence length="92" mass="10262">MNLQEMIYVTCFLFFTGISGIVLNRNNLLIVLMSIEVMLLAVNLNFMVFSVQFDDMVGQICVLFVLAIAATESAIGLAIICTYNTVKDNIQF</sequence>
<feature type="transmembrane region" description="Helical" evidence="9">
    <location>
        <begin position="57"/>
        <end position="83"/>
    </location>
</feature>
<dbReference type="NCBIfam" id="NF004320">
    <property type="entry name" value="PRK05715.1-2"/>
    <property type="match status" value="1"/>
</dbReference>
<keyword evidence="6 9" id="KW-1133">Transmembrane helix</keyword>
<protein>
    <submittedName>
        <fullName evidence="10">NADH dehydrogenase subunit 4L</fullName>
    </submittedName>
</protein>
<dbReference type="GO" id="GO:0042773">
    <property type="term" value="P:ATP synthesis coupled electron transport"/>
    <property type="evidence" value="ECO:0007669"/>
    <property type="project" value="InterPro"/>
</dbReference>
<reference evidence="10" key="1">
    <citation type="journal article" date="2010" name="Curr. Genet.">
        <title>Complete sequence of the mitochondrial genome of a diatom alga Synedra acus and comparative analysis of diatom mitochondrial genomes.</title>
        <authorList>
            <person name="Ravin N.V."/>
            <person name="Galachyants Y.P."/>
            <person name="Mardanov A.V."/>
            <person name="Beletsky A.V."/>
            <person name="Petrova D.P."/>
            <person name="Sherbakova T.A."/>
            <person name="Zakharova Y.R."/>
            <person name="Likhoshway Y.V."/>
            <person name="Skryabin K.G."/>
            <person name="Grachev M.A."/>
        </authorList>
    </citation>
    <scope>NUCLEOTIDE SEQUENCE [LARGE SCALE GENOMIC DNA]</scope>
</reference>
<comment type="similarity">
    <text evidence="2">Belongs to the complex I subunit 4L family.</text>
</comment>
<feature type="transmembrane region" description="Helical" evidence="9">
    <location>
        <begin position="6"/>
        <end position="23"/>
    </location>
</feature>
<accession>D2JP89</accession>
<evidence type="ECO:0000256" key="6">
    <source>
        <dbReference type="ARBA" id="ARBA00022989"/>
    </source>
</evidence>
<dbReference type="Pfam" id="PF00420">
    <property type="entry name" value="Oxidored_q2"/>
    <property type="match status" value="1"/>
</dbReference>
<dbReference type="PANTHER" id="PTHR11434:SF21">
    <property type="entry name" value="NADH DEHYDROGENASE SUBUNIT 4L-RELATED"/>
    <property type="match status" value="1"/>
</dbReference>
<evidence type="ECO:0000313" key="10">
    <source>
        <dbReference type="EMBL" id="ACX62018.1"/>
    </source>
</evidence>
<keyword evidence="7" id="KW-0520">NAD</keyword>
<evidence type="ECO:0000256" key="1">
    <source>
        <dbReference type="ARBA" id="ARBA00004141"/>
    </source>
</evidence>
<dbReference type="GO" id="GO:0016651">
    <property type="term" value="F:oxidoreductase activity, acting on NAD(P)H"/>
    <property type="evidence" value="ECO:0007669"/>
    <property type="project" value="InterPro"/>
</dbReference>
<keyword evidence="5" id="KW-1278">Translocase</keyword>
<dbReference type="InterPro" id="IPR001133">
    <property type="entry name" value="NADH_UbQ_OxRdtase_chain4L/K"/>
</dbReference>
<geneLocation type="mitochondrion" evidence="10"/>
<dbReference type="GeneID" id="8690520"/>
<evidence type="ECO:0000256" key="9">
    <source>
        <dbReference type="SAM" id="Phobius"/>
    </source>
</evidence>
<dbReference type="AlphaFoldDB" id="D2JP89"/>
<keyword evidence="3" id="KW-0813">Transport</keyword>
<keyword evidence="10" id="KW-0496">Mitochondrion</keyword>
<dbReference type="GO" id="GO:0030964">
    <property type="term" value="C:NADH dehydrogenase complex"/>
    <property type="evidence" value="ECO:0007669"/>
    <property type="project" value="TreeGrafter"/>
</dbReference>
<dbReference type="RefSeq" id="YP_003359470.1">
    <property type="nucleotide sequence ID" value="NC_013710.1"/>
</dbReference>
<evidence type="ECO:0000256" key="5">
    <source>
        <dbReference type="ARBA" id="ARBA00022967"/>
    </source>
</evidence>
<dbReference type="Gene3D" id="1.10.287.3510">
    <property type="match status" value="1"/>
</dbReference>
<evidence type="ECO:0000256" key="7">
    <source>
        <dbReference type="ARBA" id="ARBA00023027"/>
    </source>
</evidence>
<dbReference type="HAMAP" id="MF_01456">
    <property type="entry name" value="NDH1_NuoK"/>
    <property type="match status" value="1"/>
</dbReference>
<keyword evidence="8 9" id="KW-0472">Membrane</keyword>
<evidence type="ECO:0000256" key="8">
    <source>
        <dbReference type="ARBA" id="ARBA00023136"/>
    </source>
</evidence>